<evidence type="ECO:0000256" key="2">
    <source>
        <dbReference type="SAM" id="SignalP"/>
    </source>
</evidence>
<feature type="compositionally biased region" description="Basic and acidic residues" evidence="1">
    <location>
        <begin position="69"/>
        <end position="83"/>
    </location>
</feature>
<dbReference type="AlphaFoldDB" id="A0A4S8KFJ9"/>
<keyword evidence="4" id="KW-1185">Reference proteome</keyword>
<comment type="caution">
    <text evidence="3">The sequence shown here is derived from an EMBL/GenBank/DDBJ whole genome shotgun (WGS) entry which is preliminary data.</text>
</comment>
<gene>
    <name evidence="3" type="ORF">C4D60_Mb04t29610</name>
</gene>
<feature type="chain" id="PRO_5020393040" evidence="2">
    <location>
        <begin position="26"/>
        <end position="83"/>
    </location>
</feature>
<evidence type="ECO:0000256" key="1">
    <source>
        <dbReference type="SAM" id="MobiDB-lite"/>
    </source>
</evidence>
<dbReference type="Proteomes" id="UP000317650">
    <property type="component" value="Chromosome 4"/>
</dbReference>
<feature type="region of interest" description="Disordered" evidence="1">
    <location>
        <begin position="54"/>
        <end position="83"/>
    </location>
</feature>
<keyword evidence="2" id="KW-0732">Signal</keyword>
<organism evidence="3 4">
    <name type="scientific">Musa balbisiana</name>
    <name type="common">Banana</name>
    <dbReference type="NCBI Taxonomy" id="52838"/>
    <lineage>
        <taxon>Eukaryota</taxon>
        <taxon>Viridiplantae</taxon>
        <taxon>Streptophyta</taxon>
        <taxon>Embryophyta</taxon>
        <taxon>Tracheophyta</taxon>
        <taxon>Spermatophyta</taxon>
        <taxon>Magnoliopsida</taxon>
        <taxon>Liliopsida</taxon>
        <taxon>Zingiberales</taxon>
        <taxon>Musaceae</taxon>
        <taxon>Musa</taxon>
    </lineage>
</organism>
<accession>A0A4S8KFJ9</accession>
<name>A0A4S8KFJ9_MUSBA</name>
<proteinExistence type="predicted"/>
<reference evidence="3 4" key="1">
    <citation type="journal article" date="2019" name="Nat. Plants">
        <title>Genome sequencing of Musa balbisiana reveals subgenome evolution and function divergence in polyploid bananas.</title>
        <authorList>
            <person name="Yao X."/>
        </authorList>
    </citation>
    <scope>NUCLEOTIDE SEQUENCE [LARGE SCALE GENOMIC DNA]</scope>
    <source>
        <strain evidence="4">cv. DH-PKW</strain>
        <tissue evidence="3">Leaves</tissue>
    </source>
</reference>
<evidence type="ECO:0000313" key="4">
    <source>
        <dbReference type="Proteomes" id="UP000317650"/>
    </source>
</evidence>
<dbReference type="EMBL" id="PYDT01000001">
    <property type="protein sequence ID" value="THU74084.1"/>
    <property type="molecule type" value="Genomic_DNA"/>
</dbReference>
<protein>
    <submittedName>
        <fullName evidence="3">Uncharacterized protein</fullName>
    </submittedName>
</protein>
<feature type="signal peptide" evidence="2">
    <location>
        <begin position="1"/>
        <end position="25"/>
    </location>
</feature>
<sequence>MGYHQRTLFAVFSLLCMLISRPATVQSVSRGAPRSLIVNGVEVIHPDPSPSQCTIVNGKKVCDPPIPGRESRRIPANPRSREP</sequence>
<evidence type="ECO:0000313" key="3">
    <source>
        <dbReference type="EMBL" id="THU74084.1"/>
    </source>
</evidence>